<dbReference type="RefSeq" id="WP_148975088.1">
    <property type="nucleotide sequence ID" value="NZ_JBNIKT010000010.1"/>
</dbReference>
<dbReference type="Gene3D" id="1.10.8.200">
    <property type="entry name" value="Replisome organizer (g39p helicase loader/inhibitor protein)"/>
    <property type="match status" value="1"/>
</dbReference>
<organism evidence="1 2">
    <name type="scientific">Bacillus infantis</name>
    <dbReference type="NCBI Taxonomy" id="324767"/>
    <lineage>
        <taxon>Bacteria</taxon>
        <taxon>Bacillati</taxon>
        <taxon>Bacillota</taxon>
        <taxon>Bacilli</taxon>
        <taxon>Bacillales</taxon>
        <taxon>Bacillaceae</taxon>
        <taxon>Bacillus</taxon>
    </lineage>
</organism>
<name>A0A5D4RAS1_9BACI</name>
<evidence type="ECO:0000313" key="1">
    <source>
        <dbReference type="EMBL" id="TYS47760.1"/>
    </source>
</evidence>
<dbReference type="EMBL" id="VTER01000006">
    <property type="protein sequence ID" value="TYS47760.1"/>
    <property type="molecule type" value="Genomic_DNA"/>
</dbReference>
<protein>
    <recommendedName>
        <fullName evidence="3">Replicative helicase inhibitor G39P N-terminal domain-containing protein</fullName>
    </recommendedName>
</protein>
<dbReference type="AlphaFoldDB" id="A0A5D4RAS1"/>
<evidence type="ECO:0000313" key="2">
    <source>
        <dbReference type="Proteomes" id="UP000322139"/>
    </source>
</evidence>
<comment type="caution">
    <text evidence="1">The sequence shown here is derived from an EMBL/GenBank/DDBJ whole genome shotgun (WGS) entry which is preliminary data.</text>
</comment>
<sequence length="84" mass="10018">MEKTEVFKILMLIESSYPLCRFRNETVEQWFRQGNALIYEDVLHHVCRHIRSRPYPPSFRDAAGFAAEGKSADWMEEYILHNEI</sequence>
<gene>
    <name evidence="1" type="ORF">FZD51_12530</name>
</gene>
<dbReference type="Proteomes" id="UP000322139">
    <property type="component" value="Unassembled WGS sequence"/>
</dbReference>
<reference evidence="1 2" key="1">
    <citation type="submission" date="2019-08" db="EMBL/GenBank/DDBJ databases">
        <title>Bacillus genomes from the desert of Cuatro Cienegas, Coahuila.</title>
        <authorList>
            <person name="Olmedo-Alvarez G."/>
        </authorList>
    </citation>
    <scope>NUCLEOTIDE SEQUENCE [LARGE SCALE GENOMIC DNA]</scope>
    <source>
        <strain evidence="1 2">CH446_14T</strain>
    </source>
</reference>
<evidence type="ECO:0008006" key="3">
    <source>
        <dbReference type="Google" id="ProtNLM"/>
    </source>
</evidence>
<accession>A0A5D4RAS1</accession>
<proteinExistence type="predicted"/>